<dbReference type="PATRIC" id="fig|1121448.10.peg.1140"/>
<dbReference type="HOGENOM" id="CLU_135915_1_1_7"/>
<dbReference type="Pfam" id="PF04193">
    <property type="entry name" value="PQ-loop"/>
    <property type="match status" value="1"/>
</dbReference>
<feature type="transmembrane region" description="Helical" evidence="5">
    <location>
        <begin position="63"/>
        <end position="83"/>
    </location>
</feature>
<dbReference type="OrthoDB" id="122062at2"/>
<dbReference type="EMBL" id="CP006585">
    <property type="protein sequence ID" value="AGW13006.1"/>
    <property type="molecule type" value="Genomic_DNA"/>
</dbReference>
<feature type="transmembrane region" description="Helical" evidence="5">
    <location>
        <begin position="6"/>
        <end position="27"/>
    </location>
</feature>
<dbReference type="GO" id="GO:0016020">
    <property type="term" value="C:membrane"/>
    <property type="evidence" value="ECO:0007669"/>
    <property type="project" value="UniProtKB-SubCell"/>
</dbReference>
<evidence type="ECO:0000256" key="4">
    <source>
        <dbReference type="ARBA" id="ARBA00023136"/>
    </source>
</evidence>
<dbReference type="STRING" id="1121448.DGI_1141"/>
<keyword evidence="2 5" id="KW-0812">Transmembrane</keyword>
<dbReference type="InterPro" id="IPR006603">
    <property type="entry name" value="PQ-loop_rpt"/>
</dbReference>
<evidence type="ECO:0000313" key="7">
    <source>
        <dbReference type="Proteomes" id="UP000016587"/>
    </source>
</evidence>
<protein>
    <recommendedName>
        <fullName evidence="8">MtN3 and saliva related transmembrane protein</fullName>
    </recommendedName>
</protein>
<organism evidence="6 7">
    <name type="scientific">Megalodesulfovibrio gigas (strain ATCC 19364 / DSM 1382 / NCIMB 9332 / VKM B-1759)</name>
    <name type="common">Desulfovibrio gigas</name>
    <dbReference type="NCBI Taxonomy" id="1121448"/>
    <lineage>
        <taxon>Bacteria</taxon>
        <taxon>Pseudomonadati</taxon>
        <taxon>Thermodesulfobacteriota</taxon>
        <taxon>Desulfovibrionia</taxon>
        <taxon>Desulfovibrionales</taxon>
        <taxon>Desulfovibrionaceae</taxon>
        <taxon>Megalodesulfovibrio</taxon>
    </lineage>
</organism>
<evidence type="ECO:0000256" key="5">
    <source>
        <dbReference type="SAM" id="Phobius"/>
    </source>
</evidence>
<accession>T2GA53</accession>
<comment type="subcellular location">
    <subcellularLocation>
        <location evidence="1">Membrane</location>
        <topology evidence="1">Multi-pass membrane protein</topology>
    </subcellularLocation>
</comment>
<reference evidence="6 7" key="1">
    <citation type="journal article" date="2013" name="J. Bacteriol.">
        <title>Roles of HynAB and Ech, the only two hydrogenases found in the model sulfate reducer Desulfovibrio gigas.</title>
        <authorList>
            <person name="Morais-Silva F.O."/>
            <person name="Santos C.I."/>
            <person name="Rodrigues R."/>
            <person name="Pereira I.A."/>
            <person name="Rodrigues-Pousada C."/>
        </authorList>
    </citation>
    <scope>NUCLEOTIDE SEQUENCE [LARGE SCALE GENOMIC DNA]</scope>
    <source>
        <strain evidence="7">ATCC 19364 / DSM 1382 / NCIMB 9332 / VKM B-1759</strain>
    </source>
</reference>
<dbReference type="AlphaFoldDB" id="T2GA53"/>
<feature type="transmembrane region" description="Helical" evidence="5">
    <location>
        <begin position="39"/>
        <end position="57"/>
    </location>
</feature>
<evidence type="ECO:0008006" key="8">
    <source>
        <dbReference type="Google" id="ProtNLM"/>
    </source>
</evidence>
<evidence type="ECO:0000256" key="3">
    <source>
        <dbReference type="ARBA" id="ARBA00022989"/>
    </source>
</evidence>
<dbReference type="eggNOG" id="COG4095">
    <property type="taxonomic scope" value="Bacteria"/>
</dbReference>
<proteinExistence type="predicted"/>
<keyword evidence="3 5" id="KW-1133">Transmembrane helix</keyword>
<evidence type="ECO:0000313" key="6">
    <source>
        <dbReference type="EMBL" id="AGW13006.1"/>
    </source>
</evidence>
<dbReference type="RefSeq" id="WP_021759775.1">
    <property type="nucleotide sequence ID" value="NC_022444.1"/>
</dbReference>
<keyword evidence="7" id="KW-1185">Reference proteome</keyword>
<evidence type="ECO:0000256" key="2">
    <source>
        <dbReference type="ARBA" id="ARBA00022692"/>
    </source>
</evidence>
<dbReference type="KEGG" id="dgg:DGI_1141"/>
<reference evidence="7" key="2">
    <citation type="submission" date="2013-07" db="EMBL/GenBank/DDBJ databases">
        <authorList>
            <person name="Morais-Silva F.O."/>
            <person name="Rezende A.M."/>
            <person name="Pimentel C."/>
            <person name="Resende D.M."/>
            <person name="Santos C.I."/>
            <person name="Clemente C."/>
            <person name="de Oliveira L.M."/>
            <person name="da Silva S.M."/>
            <person name="Costa D.A."/>
            <person name="Varela-Raposo A."/>
            <person name="Horacio E.C.A."/>
            <person name="Matos M."/>
            <person name="Flores O."/>
            <person name="Ruiz J.C."/>
            <person name="Rodrigues-Pousada C."/>
        </authorList>
    </citation>
    <scope>NUCLEOTIDE SEQUENCE [LARGE SCALE GENOMIC DNA]</scope>
    <source>
        <strain evidence="7">ATCC 19364 / DSM 1382 / NCIMB 9332 / VKM B-1759</strain>
    </source>
</reference>
<sequence>MLTPPWHVETVGAVAGFLTTVAFLPQAVQTWRSKSVRDISLTSYICLVCGVGLWLVYGLLIHSWPIIIANGAGLLLQGSILAMKVRYGRASATE</sequence>
<name>T2GA53_MEGG1</name>
<dbReference type="NCBIfam" id="NF037968">
    <property type="entry name" value="SemiSWEET_2"/>
    <property type="match status" value="1"/>
</dbReference>
<evidence type="ECO:0000256" key="1">
    <source>
        <dbReference type="ARBA" id="ARBA00004141"/>
    </source>
</evidence>
<dbReference type="Gene3D" id="1.20.1280.290">
    <property type="match status" value="1"/>
</dbReference>
<gene>
    <name evidence="6" type="ORF">DGI_1141</name>
</gene>
<dbReference type="Proteomes" id="UP000016587">
    <property type="component" value="Chromosome"/>
</dbReference>
<keyword evidence="4 5" id="KW-0472">Membrane</keyword>
<dbReference type="GO" id="GO:0051119">
    <property type="term" value="F:sugar transmembrane transporter activity"/>
    <property type="evidence" value="ECO:0007669"/>
    <property type="project" value="InterPro"/>
</dbReference>
<dbReference type="InterPro" id="IPR047662">
    <property type="entry name" value="SemiSWEET"/>
</dbReference>